<gene>
    <name evidence="2" type="ORF">Tci_657403</name>
</gene>
<organism evidence="2">
    <name type="scientific">Tanacetum cinerariifolium</name>
    <name type="common">Dalmatian daisy</name>
    <name type="synonym">Chrysanthemum cinerariifolium</name>
    <dbReference type="NCBI Taxonomy" id="118510"/>
    <lineage>
        <taxon>Eukaryota</taxon>
        <taxon>Viridiplantae</taxon>
        <taxon>Streptophyta</taxon>
        <taxon>Embryophyta</taxon>
        <taxon>Tracheophyta</taxon>
        <taxon>Spermatophyta</taxon>
        <taxon>Magnoliopsida</taxon>
        <taxon>eudicotyledons</taxon>
        <taxon>Gunneridae</taxon>
        <taxon>Pentapetalae</taxon>
        <taxon>asterids</taxon>
        <taxon>campanulids</taxon>
        <taxon>Asterales</taxon>
        <taxon>Asteraceae</taxon>
        <taxon>Asteroideae</taxon>
        <taxon>Anthemideae</taxon>
        <taxon>Anthemidinae</taxon>
        <taxon>Tanacetum</taxon>
    </lineage>
</organism>
<evidence type="ECO:0000259" key="1">
    <source>
        <dbReference type="Pfam" id="PF00646"/>
    </source>
</evidence>
<dbReference type="PANTHER" id="PTHR31672:SF13">
    <property type="entry name" value="F-BOX PROTEIN CPR30-LIKE"/>
    <property type="match status" value="1"/>
</dbReference>
<dbReference type="InterPro" id="IPR036047">
    <property type="entry name" value="F-box-like_dom_sf"/>
</dbReference>
<dbReference type="Pfam" id="PF00646">
    <property type="entry name" value="F-box"/>
    <property type="match status" value="1"/>
</dbReference>
<dbReference type="PANTHER" id="PTHR31672">
    <property type="entry name" value="BNACNNG10540D PROTEIN"/>
    <property type="match status" value="1"/>
</dbReference>
<dbReference type="EMBL" id="BKCJ010500992">
    <property type="protein sequence ID" value="GFA85431.1"/>
    <property type="molecule type" value="Genomic_DNA"/>
</dbReference>
<name>A0A699KB18_TANCI</name>
<proteinExistence type="predicted"/>
<evidence type="ECO:0000313" key="2">
    <source>
        <dbReference type="EMBL" id="GFA85431.1"/>
    </source>
</evidence>
<sequence>MEEVSSSSAVLSIDDLLVKILVRLPVISLHLYKFVSKRWLSLITSSYFIMRRSQIPNLDPPSVLFLLRPECIYDYDFVPLDNRIRDTRFATLRDGNYRILQSCNGLLLCCARTSSDDIYVYNPSINNNMFKLLPQCDKNLALYLGGGGQMRMAFDPTKSPHYKTILHNKLDVDHQVLTNIQTHVTLDDDKVDSDCQLFESRGFLLFVTTMFDTDHVPKLNIYGMRNEDSVWSVKYIVNLDEVRIFPKIWSVATSFWASFGVLSIILGEREDDSFLLMVCYLLLFDSTCLVT</sequence>
<accession>A0A699KB18</accession>
<protein>
    <recommendedName>
        <fullName evidence="1">F-box domain-containing protein</fullName>
    </recommendedName>
</protein>
<reference evidence="2" key="1">
    <citation type="journal article" date="2019" name="Sci. Rep.">
        <title>Draft genome of Tanacetum cinerariifolium, the natural source of mosquito coil.</title>
        <authorList>
            <person name="Yamashiro T."/>
            <person name="Shiraishi A."/>
            <person name="Satake H."/>
            <person name="Nakayama K."/>
        </authorList>
    </citation>
    <scope>NUCLEOTIDE SEQUENCE</scope>
</reference>
<comment type="caution">
    <text evidence="2">The sequence shown here is derived from an EMBL/GenBank/DDBJ whole genome shotgun (WGS) entry which is preliminary data.</text>
</comment>
<dbReference type="SUPFAM" id="SSF81383">
    <property type="entry name" value="F-box domain"/>
    <property type="match status" value="1"/>
</dbReference>
<feature type="domain" description="F-box" evidence="1">
    <location>
        <begin position="14"/>
        <end position="48"/>
    </location>
</feature>
<dbReference type="AlphaFoldDB" id="A0A699KB18"/>
<dbReference type="InterPro" id="IPR001810">
    <property type="entry name" value="F-box_dom"/>
</dbReference>
<dbReference type="InterPro" id="IPR050796">
    <property type="entry name" value="SCF_F-box_component"/>
</dbReference>